<sequence length="257" mass="28348">MDTSSSQCDENAKKPETPERPQDTATSHEEQPDALQEYDVALRKGVYGLGIYFVEARGHAIVDPKLPFYRLPDEELAPGEASGVIAPGDVLLAINGKRLETLAFGSVVETLRCLPIEDAVLTFQRPRPLVTMAIQNANQGRIDRQQCRSNQEDESSSVGDDKEKLRGRMIESDSDDVRGKRWSVLGRLSSTAAAITGAGTSSSSSIANGSSIAALETLLSEMESKLRTMDEDLERERKCRFLGEKKNILYRNELLRC</sequence>
<dbReference type="PROSITE" id="PS50106">
    <property type="entry name" value="PDZ"/>
    <property type="match status" value="1"/>
</dbReference>
<evidence type="ECO:0000256" key="1">
    <source>
        <dbReference type="SAM" id="MobiDB-lite"/>
    </source>
</evidence>
<protein>
    <recommendedName>
        <fullName evidence="2">PDZ domain-containing protein</fullName>
    </recommendedName>
</protein>
<accession>K3WP20</accession>
<dbReference type="AlphaFoldDB" id="K3WP20"/>
<feature type="compositionally biased region" description="Basic and acidic residues" evidence="1">
    <location>
        <begin position="10"/>
        <end position="31"/>
    </location>
</feature>
<reference evidence="4" key="1">
    <citation type="journal article" date="2010" name="Genome Biol.">
        <title>Genome sequence of the necrotrophic plant pathogen Pythium ultimum reveals original pathogenicity mechanisms and effector repertoire.</title>
        <authorList>
            <person name="Levesque C.A."/>
            <person name="Brouwer H."/>
            <person name="Cano L."/>
            <person name="Hamilton J.P."/>
            <person name="Holt C."/>
            <person name="Huitema E."/>
            <person name="Raffaele S."/>
            <person name="Robideau G.P."/>
            <person name="Thines M."/>
            <person name="Win J."/>
            <person name="Zerillo M.M."/>
            <person name="Beakes G.W."/>
            <person name="Boore J.L."/>
            <person name="Busam D."/>
            <person name="Dumas B."/>
            <person name="Ferriera S."/>
            <person name="Fuerstenberg S.I."/>
            <person name="Gachon C.M."/>
            <person name="Gaulin E."/>
            <person name="Govers F."/>
            <person name="Grenville-Briggs L."/>
            <person name="Horner N."/>
            <person name="Hostetler J."/>
            <person name="Jiang R.H."/>
            <person name="Johnson J."/>
            <person name="Krajaejun T."/>
            <person name="Lin H."/>
            <person name="Meijer H.J."/>
            <person name="Moore B."/>
            <person name="Morris P."/>
            <person name="Phuntmart V."/>
            <person name="Puiu D."/>
            <person name="Shetty J."/>
            <person name="Stajich J.E."/>
            <person name="Tripathy S."/>
            <person name="Wawra S."/>
            <person name="van West P."/>
            <person name="Whitty B.R."/>
            <person name="Coutinho P.M."/>
            <person name="Henrissat B."/>
            <person name="Martin F."/>
            <person name="Thomas P.D."/>
            <person name="Tyler B.M."/>
            <person name="De Vries R.P."/>
            <person name="Kamoun S."/>
            <person name="Yandell M."/>
            <person name="Tisserat N."/>
            <person name="Buell C.R."/>
        </authorList>
    </citation>
    <scope>NUCLEOTIDE SEQUENCE</scope>
    <source>
        <strain evidence="4">DAOM:BR144</strain>
    </source>
</reference>
<feature type="domain" description="PDZ" evidence="2">
    <location>
        <begin position="39"/>
        <end position="112"/>
    </location>
</feature>
<name>K3WP20_GLOUD</name>
<dbReference type="EMBL" id="GL376635">
    <property type="status" value="NOT_ANNOTATED_CDS"/>
    <property type="molecule type" value="Genomic_DNA"/>
</dbReference>
<dbReference type="Gene3D" id="2.30.42.10">
    <property type="match status" value="1"/>
</dbReference>
<proteinExistence type="predicted"/>
<dbReference type="InParanoid" id="K3WP20"/>
<dbReference type="VEuPathDB" id="FungiDB:PYU1_G006700"/>
<dbReference type="EnsemblProtists" id="PYU1_T006712">
    <property type="protein sequence ID" value="PYU1_T006712"/>
    <property type="gene ID" value="PYU1_G006700"/>
</dbReference>
<feature type="region of interest" description="Disordered" evidence="1">
    <location>
        <begin position="1"/>
        <end position="34"/>
    </location>
</feature>
<reference evidence="3" key="3">
    <citation type="submission" date="2015-02" db="UniProtKB">
        <authorList>
            <consortium name="EnsemblProtists"/>
        </authorList>
    </citation>
    <scope>IDENTIFICATION</scope>
    <source>
        <strain evidence="3">DAOM BR144</strain>
    </source>
</reference>
<evidence type="ECO:0000313" key="4">
    <source>
        <dbReference type="Proteomes" id="UP000019132"/>
    </source>
</evidence>
<organism evidence="3 4">
    <name type="scientific">Globisporangium ultimum (strain ATCC 200006 / CBS 805.95 / DAOM BR144)</name>
    <name type="common">Pythium ultimum</name>
    <dbReference type="NCBI Taxonomy" id="431595"/>
    <lineage>
        <taxon>Eukaryota</taxon>
        <taxon>Sar</taxon>
        <taxon>Stramenopiles</taxon>
        <taxon>Oomycota</taxon>
        <taxon>Peronosporomycetes</taxon>
        <taxon>Pythiales</taxon>
        <taxon>Pythiaceae</taxon>
        <taxon>Globisporangium</taxon>
    </lineage>
</organism>
<evidence type="ECO:0000313" key="3">
    <source>
        <dbReference type="EnsemblProtists" id="PYU1_T006712"/>
    </source>
</evidence>
<reference evidence="4" key="2">
    <citation type="submission" date="2010-04" db="EMBL/GenBank/DDBJ databases">
        <authorList>
            <person name="Buell R."/>
            <person name="Hamilton J."/>
            <person name="Hostetler J."/>
        </authorList>
    </citation>
    <scope>NUCLEOTIDE SEQUENCE [LARGE SCALE GENOMIC DNA]</scope>
    <source>
        <strain evidence="4">DAOM:BR144</strain>
    </source>
</reference>
<dbReference type="InterPro" id="IPR001478">
    <property type="entry name" value="PDZ"/>
</dbReference>
<dbReference type="HOGENOM" id="CLU_1083697_0_0_1"/>
<dbReference type="STRING" id="431595.K3WP20"/>
<feature type="region of interest" description="Disordered" evidence="1">
    <location>
        <begin position="141"/>
        <end position="164"/>
    </location>
</feature>
<evidence type="ECO:0000259" key="2">
    <source>
        <dbReference type="PROSITE" id="PS50106"/>
    </source>
</evidence>
<keyword evidence="4" id="KW-1185">Reference proteome</keyword>
<dbReference type="InterPro" id="IPR036034">
    <property type="entry name" value="PDZ_sf"/>
</dbReference>
<dbReference type="SUPFAM" id="SSF50156">
    <property type="entry name" value="PDZ domain-like"/>
    <property type="match status" value="1"/>
</dbReference>
<dbReference type="eggNOG" id="ENOG502SQ7G">
    <property type="taxonomic scope" value="Eukaryota"/>
</dbReference>
<dbReference type="Proteomes" id="UP000019132">
    <property type="component" value="Unassembled WGS sequence"/>
</dbReference>